<reference evidence="2" key="1">
    <citation type="submission" date="2017-02" db="UniProtKB">
        <authorList>
            <consortium name="WormBaseParasite"/>
        </authorList>
    </citation>
    <scope>IDENTIFICATION</scope>
</reference>
<evidence type="ECO:0000313" key="1">
    <source>
        <dbReference type="Proteomes" id="UP000046392"/>
    </source>
</evidence>
<accession>A0A0N5C9K5</accession>
<protein>
    <submittedName>
        <fullName evidence="2">Recep_L_domain domain-containing protein</fullName>
    </submittedName>
</protein>
<evidence type="ECO:0000313" key="2">
    <source>
        <dbReference type="WBParaSite" id="SPAL_0001458700.1"/>
    </source>
</evidence>
<name>A0A0N5C9K5_STREA</name>
<dbReference type="AlphaFoldDB" id="A0A0N5C9K5"/>
<sequence length="399" mass="45239">MFSNVSKQFDVNINGIDCYNNGTGYKISLDELSNLLNKDIGCFLVGGLKITRFETIASNMFFKNNFEEVTVKDGISEVNVKIIKEDVKESVKKIYMDNNYGGILLFISFNLLEGVVGNLYLDEIYILNDFAVASEIFKLEISLVKRALNANLFNCTSFSYLSQENGFCKAVYEKLNSDKNTSELLQTNEGIRTSFCINRYGKSNSTINISNLPQSGGCKEATVCNIYEESDNDKNTSELTETDKNTRTSFCNIYGKFNSSGSVPNSPQMDECIKTLFCNENIPETPRSRRVNNMLDTCTRKRRNLEMHSHSPSCVKKKKLSSESPEILSQHVDKDVYSLQTSDVIRAIEYGIASSKSGEVRIETLRIFLGARKLEFARFLLKLVDRYELIDEFTKIVRK</sequence>
<organism evidence="1 2">
    <name type="scientific">Strongyloides papillosus</name>
    <name type="common">Intestinal threadworm</name>
    <dbReference type="NCBI Taxonomy" id="174720"/>
    <lineage>
        <taxon>Eukaryota</taxon>
        <taxon>Metazoa</taxon>
        <taxon>Ecdysozoa</taxon>
        <taxon>Nematoda</taxon>
        <taxon>Chromadorea</taxon>
        <taxon>Rhabditida</taxon>
        <taxon>Tylenchina</taxon>
        <taxon>Panagrolaimomorpha</taxon>
        <taxon>Strongyloidoidea</taxon>
        <taxon>Strongyloididae</taxon>
        <taxon>Strongyloides</taxon>
    </lineage>
</organism>
<keyword evidence="1" id="KW-1185">Reference proteome</keyword>
<proteinExistence type="predicted"/>
<dbReference type="WBParaSite" id="SPAL_0001458700.1">
    <property type="protein sequence ID" value="SPAL_0001458700.1"/>
    <property type="gene ID" value="SPAL_0001458700"/>
</dbReference>
<dbReference type="Proteomes" id="UP000046392">
    <property type="component" value="Unplaced"/>
</dbReference>